<reference evidence="1" key="1">
    <citation type="journal article" date="2011" name="PLoS Biol.">
        <title>Gene gain and loss during evolution of obligate parasitism in the white rust pathogen of Arabidopsis thaliana.</title>
        <authorList>
            <person name="Kemen E."/>
            <person name="Gardiner A."/>
            <person name="Schultz-Larsen T."/>
            <person name="Kemen A.C."/>
            <person name="Balmuth A.L."/>
            <person name="Robert-Seilaniantz A."/>
            <person name="Bailey K."/>
            <person name="Holub E."/>
            <person name="Studholme D.J."/>
            <person name="Maclean D."/>
            <person name="Jones J.D."/>
        </authorList>
    </citation>
    <scope>NUCLEOTIDE SEQUENCE</scope>
</reference>
<evidence type="ECO:0000313" key="1">
    <source>
        <dbReference type="EMBL" id="CCA23219.1"/>
    </source>
</evidence>
<sequence length="456" mass="51264">MLGQGRPMNRKALEMTPPRRVSRVVSPSTYFGASQRGYAVAAANVELVQAPQPDLPQHYVPPPHIAPAPQYGCVPDTRQRKLGIRPFDGKELYQGLGSGFQSWGKHSVRQISFAERASDFQWSEDVKVDVLEHHLTGMAERYYNRQVEGWWEEEPTLEHAMQRLLHTFATKITPARSMKLLTAPKSPMRSGTGHYLYLVAASEACGGADNLVQDNIVPYADLKLAHFVQSTEIELRGKNFGRDSANNVHEWCRDIREERKDVREERRGFRSERRDARKCYKCEKPGHLKAAYPERNREGGTSGEVDFALTVDGSSVDKEYGILDSDSSRHLVNDDKLLEDPEEYLSYCVAADGGHLRITKCEENLERNIISYGLRESKGFGLSYRGKYRVVAGINDGSAVFDVELSNNVLIVLAQVLTQVLKTGDVLMSVLAKNEAEICQDVQKGSHMHSTEDLRP</sequence>
<accession>F0WPH1</accession>
<name>F0WPH1_9STRA</name>
<proteinExistence type="predicted"/>
<protein>
    <submittedName>
        <fullName evidence="1">Uncharacterized protein AlNc14C185G8316</fullName>
    </submittedName>
</protein>
<dbReference type="AlphaFoldDB" id="F0WPH1"/>
<reference evidence="1" key="2">
    <citation type="submission" date="2011-02" db="EMBL/GenBank/DDBJ databases">
        <authorList>
            <person name="MacLean D."/>
        </authorList>
    </citation>
    <scope>NUCLEOTIDE SEQUENCE</scope>
</reference>
<dbReference type="HOGENOM" id="CLU_032699_0_0_1"/>
<organism evidence="1">
    <name type="scientific">Albugo laibachii Nc14</name>
    <dbReference type="NCBI Taxonomy" id="890382"/>
    <lineage>
        <taxon>Eukaryota</taxon>
        <taxon>Sar</taxon>
        <taxon>Stramenopiles</taxon>
        <taxon>Oomycota</taxon>
        <taxon>Peronosporomycetes</taxon>
        <taxon>Albuginales</taxon>
        <taxon>Albuginaceae</taxon>
        <taxon>Albugo</taxon>
    </lineage>
</organism>
<dbReference type="EMBL" id="FR824230">
    <property type="protein sequence ID" value="CCA23219.1"/>
    <property type="molecule type" value="Genomic_DNA"/>
</dbReference>
<gene>
    <name evidence="1" type="primary">AlNc14C185G8316</name>
    <name evidence="1" type="ORF">ALNC14_093620</name>
</gene>